<dbReference type="EMBL" id="OW152833">
    <property type="protein sequence ID" value="CAH2054021.1"/>
    <property type="molecule type" value="Genomic_DNA"/>
</dbReference>
<evidence type="ECO:0000256" key="1">
    <source>
        <dbReference type="ARBA" id="ARBA00022670"/>
    </source>
</evidence>
<feature type="compositionally biased region" description="Polar residues" evidence="8">
    <location>
        <begin position="197"/>
        <end position="212"/>
    </location>
</feature>
<dbReference type="InterPro" id="IPR018114">
    <property type="entry name" value="TRYPSIN_HIS"/>
</dbReference>
<dbReference type="PROSITE" id="PS00135">
    <property type="entry name" value="TRYPSIN_SER"/>
    <property type="match status" value="1"/>
</dbReference>
<dbReference type="PANTHER" id="PTHR24252:SF7">
    <property type="entry name" value="HYALIN"/>
    <property type="match status" value="1"/>
</dbReference>
<evidence type="ECO:0000313" key="12">
    <source>
        <dbReference type="EMBL" id="CAH2054021.1"/>
    </source>
</evidence>
<keyword evidence="5" id="KW-1015">Disulfide bond</keyword>
<feature type="compositionally biased region" description="Low complexity" evidence="8">
    <location>
        <begin position="297"/>
        <end position="323"/>
    </location>
</feature>
<dbReference type="InterPro" id="IPR001254">
    <property type="entry name" value="Trypsin_dom"/>
</dbReference>
<evidence type="ECO:0000256" key="6">
    <source>
        <dbReference type="ARBA" id="ARBA00024195"/>
    </source>
</evidence>
<sequence length="706" mass="77670">MGRRRRARSLVRRVTFQVTSDAALYSYVGQDRRQLDQRARARFRPVLTVGSTAATVAFYPSRAFGVPVRPAMAKTAFVLLCASLCVQFALCQFGFFPQREDRRFNALGTVENFLQNPTRTLQAFLNFRPNRGNQNRPGIINGPYYQDQYGNYPNNFNPNEYYYNSINYPNREYNNGKNVVFEPTVTNNPFEYDVNPNKVTDNSNQGFTTGRSNEFTINIVEEADDKPDNGQNFGDDINGVPNPPPAEFNNENGESVNDDNNSNAPSGFEDNNGIPSVPPSGFEDRNDGIPNVPPPGVDVDGIPSSQTVSETSQTTLPPLTPVPATASKNNFNFGTQGLFLESCETVDGGSGSCIVVNQCEPYLKLLQQSQTNPSVVQILRKAHCGFDGSNPKVCCPRPGIPTIPPTEVATEAPETTTEPPRPSAKSLTDGDYVDSLPEPPQCGVSNASFTRVVGGVDAKLGDFPWVALLGYQGRRKQGTRWLCGGSLVSSKHVLTAAHCIHGHEDDLYLVRVGELDLARDDDGATPVDVLIKRKIKHEEYSPKAFTNDIGILVLEREISFTALIRPICIPVDSELRARSYVDYNPIIAGWGDTEFRGPAATHLQALQLPVVTNEQCAQAYTQYKAQTIDERVLCAGYKNGGKDACQGDSGGPLMQPIWNSKKFTTHFYQIGVVSYGKRCAEAGFPGVYTRVTHFVPWLQEKMLGKA</sequence>
<dbReference type="InterPro" id="IPR009003">
    <property type="entry name" value="Peptidase_S1_PA"/>
</dbReference>
<proteinExistence type="inferred from homology"/>
<protein>
    <recommendedName>
        <fullName evidence="14">CLIP domain-containing serine protease</fullName>
    </recommendedName>
</protein>
<name>A0ABN8IG42_9NEOP</name>
<evidence type="ECO:0000256" key="4">
    <source>
        <dbReference type="ARBA" id="ARBA00022825"/>
    </source>
</evidence>
<gene>
    <name evidence="12" type="ORF">IPOD504_LOCUS8449</name>
</gene>
<dbReference type="PROSITE" id="PS51888">
    <property type="entry name" value="CLIP"/>
    <property type="match status" value="1"/>
</dbReference>
<feature type="domain" description="Clip" evidence="11">
    <location>
        <begin position="342"/>
        <end position="395"/>
    </location>
</feature>
<keyword evidence="1 7" id="KW-0645">Protease</keyword>
<evidence type="ECO:0000256" key="9">
    <source>
        <dbReference type="SAM" id="Phobius"/>
    </source>
</evidence>
<reference evidence="12" key="1">
    <citation type="submission" date="2022-03" db="EMBL/GenBank/DDBJ databases">
        <authorList>
            <person name="Martin H S."/>
        </authorList>
    </citation>
    <scope>NUCLEOTIDE SEQUENCE</scope>
</reference>
<feature type="domain" description="Peptidase S1" evidence="10">
    <location>
        <begin position="452"/>
        <end position="703"/>
    </location>
</feature>
<evidence type="ECO:0000313" key="13">
    <source>
        <dbReference type="Proteomes" id="UP000837857"/>
    </source>
</evidence>
<keyword evidence="4 7" id="KW-0720">Serine protease</keyword>
<dbReference type="InterPro" id="IPR033116">
    <property type="entry name" value="TRYPSIN_SER"/>
</dbReference>
<keyword evidence="9" id="KW-0472">Membrane</keyword>
<dbReference type="Pfam" id="PF12032">
    <property type="entry name" value="CLIP"/>
    <property type="match status" value="1"/>
</dbReference>
<keyword evidence="2" id="KW-0732">Signal</keyword>
<evidence type="ECO:0000259" key="10">
    <source>
        <dbReference type="PROSITE" id="PS50240"/>
    </source>
</evidence>
<dbReference type="InterPro" id="IPR038565">
    <property type="entry name" value="CLIP_sf"/>
</dbReference>
<feature type="region of interest" description="Disordered" evidence="8">
    <location>
        <begin position="193"/>
        <end position="212"/>
    </location>
</feature>
<evidence type="ECO:0000256" key="7">
    <source>
        <dbReference type="RuleBase" id="RU363034"/>
    </source>
</evidence>
<keyword evidence="9" id="KW-1133">Transmembrane helix</keyword>
<comment type="similarity">
    <text evidence="6">Belongs to the peptidase S1 family. CLIP subfamily.</text>
</comment>
<evidence type="ECO:0000256" key="2">
    <source>
        <dbReference type="ARBA" id="ARBA00022729"/>
    </source>
</evidence>
<dbReference type="InterPro" id="IPR022700">
    <property type="entry name" value="CLIP"/>
</dbReference>
<dbReference type="SUPFAM" id="SSF50494">
    <property type="entry name" value="Trypsin-like serine proteases"/>
    <property type="match status" value="1"/>
</dbReference>
<dbReference type="InterPro" id="IPR001314">
    <property type="entry name" value="Peptidase_S1A"/>
</dbReference>
<organism evidence="12 13">
    <name type="scientific">Iphiclides podalirius</name>
    <name type="common">scarce swallowtail</name>
    <dbReference type="NCBI Taxonomy" id="110791"/>
    <lineage>
        <taxon>Eukaryota</taxon>
        <taxon>Metazoa</taxon>
        <taxon>Ecdysozoa</taxon>
        <taxon>Arthropoda</taxon>
        <taxon>Hexapoda</taxon>
        <taxon>Insecta</taxon>
        <taxon>Pterygota</taxon>
        <taxon>Neoptera</taxon>
        <taxon>Endopterygota</taxon>
        <taxon>Lepidoptera</taxon>
        <taxon>Glossata</taxon>
        <taxon>Ditrysia</taxon>
        <taxon>Papilionoidea</taxon>
        <taxon>Papilionidae</taxon>
        <taxon>Papilioninae</taxon>
        <taxon>Iphiclides</taxon>
    </lineage>
</organism>
<dbReference type="SMART" id="SM00020">
    <property type="entry name" value="Tryp_SPc"/>
    <property type="match status" value="1"/>
</dbReference>
<evidence type="ECO:0000259" key="11">
    <source>
        <dbReference type="PROSITE" id="PS51888"/>
    </source>
</evidence>
<dbReference type="CDD" id="cd00190">
    <property type="entry name" value="Tryp_SPc"/>
    <property type="match status" value="1"/>
</dbReference>
<dbReference type="PROSITE" id="PS00134">
    <property type="entry name" value="TRYPSIN_HIS"/>
    <property type="match status" value="1"/>
</dbReference>
<dbReference type="InterPro" id="IPR043504">
    <property type="entry name" value="Peptidase_S1_PA_chymotrypsin"/>
</dbReference>
<dbReference type="PANTHER" id="PTHR24252">
    <property type="entry name" value="ACROSIN-RELATED"/>
    <property type="match status" value="1"/>
</dbReference>
<feature type="transmembrane region" description="Helical" evidence="9">
    <location>
        <begin position="71"/>
        <end position="96"/>
    </location>
</feature>
<keyword evidence="3 7" id="KW-0378">Hydrolase</keyword>
<accession>A0ABN8IG42</accession>
<dbReference type="Pfam" id="PF00089">
    <property type="entry name" value="Trypsin"/>
    <property type="match status" value="1"/>
</dbReference>
<dbReference type="Gene3D" id="2.40.10.10">
    <property type="entry name" value="Trypsin-like serine proteases"/>
    <property type="match status" value="2"/>
</dbReference>
<dbReference type="SMART" id="SM00680">
    <property type="entry name" value="CLIP"/>
    <property type="match status" value="1"/>
</dbReference>
<feature type="region of interest" description="Disordered" evidence="8">
    <location>
        <begin position="224"/>
        <end position="323"/>
    </location>
</feature>
<dbReference type="PROSITE" id="PS50240">
    <property type="entry name" value="TRYPSIN_DOM"/>
    <property type="match status" value="1"/>
</dbReference>
<evidence type="ECO:0000256" key="5">
    <source>
        <dbReference type="ARBA" id="ARBA00023157"/>
    </source>
</evidence>
<dbReference type="PRINTS" id="PR00722">
    <property type="entry name" value="CHYMOTRYPSIN"/>
</dbReference>
<evidence type="ECO:0008006" key="14">
    <source>
        <dbReference type="Google" id="ProtNLM"/>
    </source>
</evidence>
<keyword evidence="13" id="KW-1185">Reference proteome</keyword>
<evidence type="ECO:0000256" key="8">
    <source>
        <dbReference type="SAM" id="MobiDB-lite"/>
    </source>
</evidence>
<dbReference type="Gene3D" id="3.30.1640.30">
    <property type="match status" value="1"/>
</dbReference>
<dbReference type="Proteomes" id="UP000837857">
    <property type="component" value="Chromosome 21"/>
</dbReference>
<feature type="non-terminal residue" evidence="12">
    <location>
        <position position="706"/>
    </location>
</feature>
<feature type="region of interest" description="Disordered" evidence="8">
    <location>
        <begin position="404"/>
        <end position="430"/>
    </location>
</feature>
<keyword evidence="9" id="KW-0812">Transmembrane</keyword>
<feature type="compositionally biased region" description="Low complexity" evidence="8">
    <location>
        <begin position="405"/>
        <end position="418"/>
    </location>
</feature>
<evidence type="ECO:0000256" key="3">
    <source>
        <dbReference type="ARBA" id="ARBA00022801"/>
    </source>
</evidence>